<gene>
    <name evidence="3" type="ORF">PBT88_13475</name>
</gene>
<dbReference type="PROSITE" id="PS50110">
    <property type="entry name" value="RESPONSE_REGULATORY"/>
    <property type="match status" value="1"/>
</dbReference>
<organism evidence="3 4">
    <name type="scientific">Sphingomonas abietis</name>
    <dbReference type="NCBI Taxonomy" id="3012344"/>
    <lineage>
        <taxon>Bacteria</taxon>
        <taxon>Pseudomonadati</taxon>
        <taxon>Pseudomonadota</taxon>
        <taxon>Alphaproteobacteria</taxon>
        <taxon>Sphingomonadales</taxon>
        <taxon>Sphingomonadaceae</taxon>
        <taxon>Sphingomonas</taxon>
    </lineage>
</organism>
<evidence type="ECO:0000259" key="2">
    <source>
        <dbReference type="PROSITE" id="PS50110"/>
    </source>
</evidence>
<protein>
    <recommendedName>
        <fullName evidence="2">Response regulatory domain-containing protein</fullName>
    </recommendedName>
</protein>
<dbReference type="SUPFAM" id="SSF52172">
    <property type="entry name" value="CheY-like"/>
    <property type="match status" value="1"/>
</dbReference>
<feature type="domain" description="Response regulatory" evidence="2">
    <location>
        <begin position="8"/>
        <end position="118"/>
    </location>
</feature>
<dbReference type="InterPro" id="IPR001789">
    <property type="entry name" value="Sig_transdc_resp-reg_receiver"/>
</dbReference>
<proteinExistence type="predicted"/>
<dbReference type="RefSeq" id="WP_270075854.1">
    <property type="nucleotide sequence ID" value="NZ_CP115174.1"/>
</dbReference>
<name>A0ABY7NI56_9SPHN</name>
<evidence type="ECO:0000313" key="3">
    <source>
        <dbReference type="EMBL" id="WBO21205.1"/>
    </source>
</evidence>
<keyword evidence="4" id="KW-1185">Reference proteome</keyword>
<dbReference type="Proteomes" id="UP001210865">
    <property type="component" value="Chromosome"/>
</dbReference>
<dbReference type="InterPro" id="IPR011006">
    <property type="entry name" value="CheY-like_superfamily"/>
</dbReference>
<evidence type="ECO:0000313" key="4">
    <source>
        <dbReference type="Proteomes" id="UP001210865"/>
    </source>
</evidence>
<dbReference type="Gene3D" id="3.40.50.2300">
    <property type="match status" value="1"/>
</dbReference>
<feature type="modified residue" description="4-aspartylphosphate" evidence="1">
    <location>
        <position position="60"/>
    </location>
</feature>
<evidence type="ECO:0000256" key="1">
    <source>
        <dbReference type="PROSITE-ProRule" id="PRU00169"/>
    </source>
</evidence>
<keyword evidence="1" id="KW-0597">Phosphoprotein</keyword>
<dbReference type="SMART" id="SM00448">
    <property type="entry name" value="REC"/>
    <property type="match status" value="1"/>
</dbReference>
<reference evidence="3 4" key="1">
    <citation type="submission" date="2022-12" db="EMBL/GenBank/DDBJ databases">
        <title>Sphingomonas abieness sp. nov., an endophytic bacterium isolated from Abies koreana.</title>
        <authorList>
            <person name="Jiang L."/>
            <person name="Lee J."/>
        </authorList>
    </citation>
    <scope>NUCLEOTIDE SEQUENCE [LARGE SCALE GENOMIC DNA]</scope>
    <source>
        <strain evidence="4">PAMB 00755</strain>
    </source>
</reference>
<accession>A0ABY7NI56</accession>
<dbReference type="EMBL" id="CP115174">
    <property type="protein sequence ID" value="WBO21205.1"/>
    <property type="molecule type" value="Genomic_DNA"/>
</dbReference>
<sequence>MHHIVDKRVLIVEDNSLIGEVIAETIAGAGGWPIGPVLTEIEALDMINYDHHAPDAAIIDIGLDGRSFGVASRLRELGVPFVFATGYAEDIPPEFHDAPVCEKPYTPRALLVSLSAALQSVIIPKVAAA</sequence>